<dbReference type="GO" id="GO:0042597">
    <property type="term" value="C:periplasmic space"/>
    <property type="evidence" value="ECO:0007669"/>
    <property type="project" value="UniProtKB-SubCell"/>
</dbReference>
<dbReference type="SUPFAM" id="SSF53850">
    <property type="entry name" value="Periplasmic binding protein-like II"/>
    <property type="match status" value="1"/>
</dbReference>
<dbReference type="PANTHER" id="PTHR30024">
    <property type="entry name" value="ALIPHATIC SULFONATES-BINDING PROTEIN-RELATED"/>
    <property type="match status" value="1"/>
</dbReference>
<dbReference type="Pfam" id="PF13379">
    <property type="entry name" value="NMT1_2"/>
    <property type="match status" value="1"/>
</dbReference>
<evidence type="ECO:0000256" key="3">
    <source>
        <dbReference type="ARBA" id="ARBA00022729"/>
    </source>
</evidence>
<dbReference type="AlphaFoldDB" id="A0A160TW11"/>
<sequence length="294" mass="31370">MENVNIQFTRFSAFYSPLIATVSGGFLEEEGLVGNLSVAEHGVSALQALLRGEVDLVQSAPSQAFASAQKGEMPSALHFAQINNTDGFFLVGRTPEPDFAISKLKGLRVLVDHGGQPLLMFNYACHKAGLQLEDFEAIDAGSADEMVAAFKRGEGDYVHLQGPAPQQLEAEGSGVVVGQLGDWVGRCAFSSLASRFDWLESDTAPGFMRAFRRARQWVNETSVAEIAASEIAYFPDVSVKVLAETISAYQALGCWSGQVEITPEQIAVSVDVFRLGGVITGDIDPALVAVSPPG</sequence>
<comment type="subcellular location">
    <subcellularLocation>
        <location evidence="1">Periplasm</location>
    </subcellularLocation>
</comment>
<evidence type="ECO:0000313" key="4">
    <source>
        <dbReference type="EMBL" id="CUS54557.1"/>
    </source>
</evidence>
<dbReference type="EMBL" id="CZRL01000104">
    <property type="protein sequence ID" value="CUS54557.1"/>
    <property type="molecule type" value="Genomic_DNA"/>
</dbReference>
<evidence type="ECO:0000256" key="2">
    <source>
        <dbReference type="ARBA" id="ARBA00010742"/>
    </source>
</evidence>
<accession>A0A160TW11</accession>
<dbReference type="PANTHER" id="PTHR30024:SF47">
    <property type="entry name" value="TAURINE-BINDING PERIPLASMIC PROTEIN"/>
    <property type="match status" value="1"/>
</dbReference>
<comment type="similarity">
    <text evidence="2">Belongs to the bacterial solute-binding protein SsuA/TauA family.</text>
</comment>
<organism evidence="4">
    <name type="scientific">hydrothermal vent metagenome</name>
    <dbReference type="NCBI Taxonomy" id="652676"/>
    <lineage>
        <taxon>unclassified sequences</taxon>
        <taxon>metagenomes</taxon>
        <taxon>ecological metagenomes</taxon>
    </lineage>
</organism>
<name>A0A160TW11_9ZZZZ</name>
<gene>
    <name evidence="4" type="ORF">MGWOODY_XGa846</name>
</gene>
<protein>
    <submittedName>
        <fullName evidence="4">ABC transporter substrate-binding protein</fullName>
    </submittedName>
</protein>
<reference evidence="4" key="1">
    <citation type="submission" date="2015-10" db="EMBL/GenBank/DDBJ databases">
        <authorList>
            <person name="Gilbert D.G."/>
        </authorList>
    </citation>
    <scope>NUCLEOTIDE SEQUENCE</scope>
</reference>
<keyword evidence="3" id="KW-0732">Signal</keyword>
<proteinExistence type="inferred from homology"/>
<dbReference type="Gene3D" id="3.40.190.10">
    <property type="entry name" value="Periplasmic binding protein-like II"/>
    <property type="match status" value="2"/>
</dbReference>
<evidence type="ECO:0000256" key="1">
    <source>
        <dbReference type="ARBA" id="ARBA00004418"/>
    </source>
</evidence>